<reference evidence="1 2" key="1">
    <citation type="submission" date="2016-11" db="EMBL/GenBank/DDBJ databases">
        <authorList>
            <person name="Jaros S."/>
            <person name="Januszkiewicz K."/>
            <person name="Wedrychowicz H."/>
        </authorList>
    </citation>
    <scope>NUCLEOTIDE SEQUENCE [LARGE SCALE GENOMIC DNA]</scope>
    <source>
        <strain evidence="1 2">DSM 15480</strain>
    </source>
</reference>
<dbReference type="AlphaFoldDB" id="A0A1M6W5D7"/>
<dbReference type="EMBL" id="FQZY01000103">
    <property type="protein sequence ID" value="SHK88980.1"/>
    <property type="molecule type" value="Genomic_DNA"/>
</dbReference>
<keyword evidence="2" id="KW-1185">Reference proteome</keyword>
<dbReference type="OrthoDB" id="2167320at2"/>
<organism evidence="1 2">
    <name type="scientific">Hespellia stercorisuis DSM 15480</name>
    <dbReference type="NCBI Taxonomy" id="1121950"/>
    <lineage>
        <taxon>Bacteria</taxon>
        <taxon>Bacillati</taxon>
        <taxon>Bacillota</taxon>
        <taxon>Clostridia</taxon>
        <taxon>Lachnospirales</taxon>
        <taxon>Lachnospiraceae</taxon>
        <taxon>Hespellia</taxon>
    </lineage>
</organism>
<sequence>MREWRRCTISYCSCPECGKQFPIPRKKNQSREKGHIKNIWCPFCKKVEAMKEYRSFEAEKNGLGERIDITETQESVEEDKWEKLMEWLQKQD</sequence>
<name>A0A1M6W5D7_9FIRM</name>
<accession>A0A1M6W5D7</accession>
<gene>
    <name evidence="1" type="ORF">SAMN02745243_03939</name>
</gene>
<evidence type="ECO:0000313" key="1">
    <source>
        <dbReference type="EMBL" id="SHK88980.1"/>
    </source>
</evidence>
<evidence type="ECO:0000313" key="2">
    <source>
        <dbReference type="Proteomes" id="UP000184301"/>
    </source>
</evidence>
<dbReference type="RefSeq" id="WP_073113190.1">
    <property type="nucleotide sequence ID" value="NZ_FQZY01000103.1"/>
</dbReference>
<proteinExistence type="predicted"/>
<dbReference type="Proteomes" id="UP000184301">
    <property type="component" value="Unassembled WGS sequence"/>
</dbReference>
<dbReference type="STRING" id="1121950.SAMN02745243_03939"/>
<protein>
    <submittedName>
        <fullName evidence="1">Uncharacterized protein</fullName>
    </submittedName>
</protein>